<comment type="caution">
    <text evidence="1">The sequence shown here is derived from an EMBL/GenBank/DDBJ whole genome shotgun (WGS) entry which is preliminary data.</text>
</comment>
<sequence length="76" mass="9083">MHLMPQHLLMLRMICMESSMLLEITLSIRRSEMKLYEMEIIPWITLRDWDYIIAKATVVPPRSMMSFGVYKYLTNA</sequence>
<dbReference type="AlphaFoldDB" id="A0A4S8K1J8"/>
<name>A0A4S8K1J8_MUSBA</name>
<keyword evidence="2" id="KW-1185">Reference proteome</keyword>
<evidence type="ECO:0000313" key="2">
    <source>
        <dbReference type="Proteomes" id="UP000317650"/>
    </source>
</evidence>
<gene>
    <name evidence="1" type="ORF">C4D60_Mb08t05660</name>
</gene>
<reference evidence="1 2" key="1">
    <citation type="journal article" date="2019" name="Nat. Plants">
        <title>Genome sequencing of Musa balbisiana reveals subgenome evolution and function divergence in polyploid bananas.</title>
        <authorList>
            <person name="Yao X."/>
        </authorList>
    </citation>
    <scope>NUCLEOTIDE SEQUENCE [LARGE SCALE GENOMIC DNA]</scope>
    <source>
        <strain evidence="2">cv. DH-PKW</strain>
        <tissue evidence="1">Leaves</tissue>
    </source>
</reference>
<dbReference type="EMBL" id="PYDT01000002">
    <property type="protein sequence ID" value="THU68607.1"/>
    <property type="molecule type" value="Genomic_DNA"/>
</dbReference>
<proteinExistence type="predicted"/>
<accession>A0A4S8K1J8</accession>
<protein>
    <submittedName>
        <fullName evidence="1">Uncharacterized protein</fullName>
    </submittedName>
</protein>
<evidence type="ECO:0000313" key="1">
    <source>
        <dbReference type="EMBL" id="THU68607.1"/>
    </source>
</evidence>
<dbReference type="Proteomes" id="UP000317650">
    <property type="component" value="Chromosome 8"/>
</dbReference>
<organism evidence="1 2">
    <name type="scientific">Musa balbisiana</name>
    <name type="common">Banana</name>
    <dbReference type="NCBI Taxonomy" id="52838"/>
    <lineage>
        <taxon>Eukaryota</taxon>
        <taxon>Viridiplantae</taxon>
        <taxon>Streptophyta</taxon>
        <taxon>Embryophyta</taxon>
        <taxon>Tracheophyta</taxon>
        <taxon>Spermatophyta</taxon>
        <taxon>Magnoliopsida</taxon>
        <taxon>Liliopsida</taxon>
        <taxon>Zingiberales</taxon>
        <taxon>Musaceae</taxon>
        <taxon>Musa</taxon>
    </lineage>
</organism>